<proteinExistence type="predicted"/>
<dbReference type="SUPFAM" id="SSF55073">
    <property type="entry name" value="Nucleotide cyclase"/>
    <property type="match status" value="1"/>
</dbReference>
<dbReference type="HOGENOM" id="CLU_000445_70_50_11"/>
<dbReference type="InParanoid" id="A0LUU6"/>
<dbReference type="PANTHER" id="PTHR44757:SF2">
    <property type="entry name" value="BIOFILM ARCHITECTURE MAINTENANCE PROTEIN MBAA"/>
    <property type="match status" value="1"/>
</dbReference>
<evidence type="ECO:0000313" key="4">
    <source>
        <dbReference type="Proteomes" id="UP000008221"/>
    </source>
</evidence>
<evidence type="ECO:0000259" key="2">
    <source>
        <dbReference type="PROSITE" id="PS50887"/>
    </source>
</evidence>
<dbReference type="InterPro" id="IPR001633">
    <property type="entry name" value="EAL_dom"/>
</dbReference>
<protein>
    <submittedName>
        <fullName evidence="3">Diguanylate cyclase/phosphodiesterase with GAF sensor</fullName>
    </submittedName>
</protein>
<dbReference type="eggNOG" id="COG2203">
    <property type="taxonomic scope" value="Bacteria"/>
</dbReference>
<reference evidence="3 4" key="1">
    <citation type="journal article" date="2009" name="Genome Res.">
        <title>Complete genome of the cellulolytic thermophile Acidothermus cellulolyticus 11B provides insights into its ecophysiological and evolutionary adaptations.</title>
        <authorList>
            <person name="Barabote R.D."/>
            <person name="Xie G."/>
            <person name="Leu D.H."/>
            <person name="Normand P."/>
            <person name="Necsulea A."/>
            <person name="Daubin V."/>
            <person name="Medigue C."/>
            <person name="Adney W.S."/>
            <person name="Xu X.C."/>
            <person name="Lapidus A."/>
            <person name="Parales R.E."/>
            <person name="Detter C."/>
            <person name="Pujic P."/>
            <person name="Bruce D."/>
            <person name="Lavire C."/>
            <person name="Challacombe J.F."/>
            <person name="Brettin T.S."/>
            <person name="Berry A.M."/>
        </authorList>
    </citation>
    <scope>NUCLEOTIDE SEQUENCE [LARGE SCALE GENOMIC DNA]</scope>
    <source>
        <strain evidence="4">ATCC 43068 / DSM 8971 / 11B</strain>
    </source>
</reference>
<feature type="domain" description="EAL" evidence="1">
    <location>
        <begin position="481"/>
        <end position="735"/>
    </location>
</feature>
<dbReference type="Proteomes" id="UP000008221">
    <property type="component" value="Chromosome"/>
</dbReference>
<organism evidence="3 4">
    <name type="scientific">Acidothermus cellulolyticus (strain ATCC 43068 / DSM 8971 / 11B)</name>
    <dbReference type="NCBI Taxonomy" id="351607"/>
    <lineage>
        <taxon>Bacteria</taxon>
        <taxon>Bacillati</taxon>
        <taxon>Actinomycetota</taxon>
        <taxon>Actinomycetes</taxon>
        <taxon>Acidothermales</taxon>
        <taxon>Acidothermaceae</taxon>
        <taxon>Acidothermus</taxon>
    </lineage>
</organism>
<dbReference type="InterPro" id="IPR029787">
    <property type="entry name" value="Nucleotide_cyclase"/>
</dbReference>
<dbReference type="InterPro" id="IPR043128">
    <property type="entry name" value="Rev_trsase/Diguanyl_cyclase"/>
</dbReference>
<dbReference type="PROSITE" id="PS50883">
    <property type="entry name" value="EAL"/>
    <property type="match status" value="1"/>
</dbReference>
<dbReference type="SUPFAM" id="SSF55781">
    <property type="entry name" value="GAF domain-like"/>
    <property type="match status" value="1"/>
</dbReference>
<dbReference type="EMBL" id="CP000481">
    <property type="protein sequence ID" value="ABK53206.1"/>
    <property type="molecule type" value="Genomic_DNA"/>
</dbReference>
<dbReference type="OrthoDB" id="5240682at2"/>
<dbReference type="eggNOG" id="COG5001">
    <property type="taxonomic scope" value="Bacteria"/>
</dbReference>
<gene>
    <name evidence="3" type="ordered locus">Acel_1434</name>
</gene>
<dbReference type="CDD" id="cd01948">
    <property type="entry name" value="EAL"/>
    <property type="match status" value="1"/>
</dbReference>
<dbReference type="SMART" id="SM00267">
    <property type="entry name" value="GGDEF"/>
    <property type="match status" value="1"/>
</dbReference>
<dbReference type="Gene3D" id="3.30.450.40">
    <property type="match status" value="1"/>
</dbReference>
<evidence type="ECO:0000313" key="3">
    <source>
        <dbReference type="EMBL" id="ABK53206.1"/>
    </source>
</evidence>
<dbReference type="Pfam" id="PF00563">
    <property type="entry name" value="EAL"/>
    <property type="match status" value="1"/>
</dbReference>
<dbReference type="KEGG" id="ace:Acel_1434"/>
<dbReference type="FunFam" id="3.30.70.270:FF:000001">
    <property type="entry name" value="Diguanylate cyclase domain protein"/>
    <property type="match status" value="1"/>
</dbReference>
<dbReference type="SUPFAM" id="SSF141868">
    <property type="entry name" value="EAL domain-like"/>
    <property type="match status" value="1"/>
</dbReference>
<dbReference type="RefSeq" id="WP_011720269.1">
    <property type="nucleotide sequence ID" value="NC_008578.1"/>
</dbReference>
<dbReference type="InterPro" id="IPR029016">
    <property type="entry name" value="GAF-like_dom_sf"/>
</dbReference>
<evidence type="ECO:0000259" key="1">
    <source>
        <dbReference type="PROSITE" id="PS50883"/>
    </source>
</evidence>
<dbReference type="PANTHER" id="PTHR44757">
    <property type="entry name" value="DIGUANYLATE CYCLASE DGCP"/>
    <property type="match status" value="1"/>
</dbReference>
<accession>A0LUU6</accession>
<dbReference type="PROSITE" id="PS50887">
    <property type="entry name" value="GGDEF"/>
    <property type="match status" value="1"/>
</dbReference>
<dbReference type="STRING" id="351607.Acel_1434"/>
<dbReference type="Gene3D" id="3.30.70.270">
    <property type="match status" value="1"/>
</dbReference>
<dbReference type="InterPro" id="IPR003018">
    <property type="entry name" value="GAF"/>
</dbReference>
<dbReference type="InterPro" id="IPR052155">
    <property type="entry name" value="Biofilm_reg_signaling"/>
</dbReference>
<dbReference type="InterPro" id="IPR000160">
    <property type="entry name" value="GGDEF_dom"/>
</dbReference>
<dbReference type="AlphaFoldDB" id="A0LUU6"/>
<feature type="domain" description="GGDEF" evidence="2">
    <location>
        <begin position="340"/>
        <end position="472"/>
    </location>
</feature>
<dbReference type="Pfam" id="PF01590">
    <property type="entry name" value="GAF"/>
    <property type="match status" value="1"/>
</dbReference>
<dbReference type="SMART" id="SM00052">
    <property type="entry name" value="EAL"/>
    <property type="match status" value="1"/>
</dbReference>
<dbReference type="NCBIfam" id="TIGR00254">
    <property type="entry name" value="GGDEF"/>
    <property type="match status" value="1"/>
</dbReference>
<dbReference type="InterPro" id="IPR035919">
    <property type="entry name" value="EAL_sf"/>
</dbReference>
<dbReference type="Pfam" id="PF00990">
    <property type="entry name" value="GGDEF"/>
    <property type="match status" value="1"/>
</dbReference>
<dbReference type="FunCoup" id="A0LUU6">
    <property type="interactions" value="2"/>
</dbReference>
<dbReference type="Gene3D" id="3.20.20.450">
    <property type="entry name" value="EAL domain"/>
    <property type="match status" value="1"/>
</dbReference>
<sequence length="746" mass="80800">MTDGPAPARRPTSPGRPDGWAAAAIAHFLAAVVDLPQPQKVLLTAVQQLAQTLAANRVAIVQAGHVLAGSDDAGDTDGPKRRRLTRYTVPVGGPLQGELLIERDRELDEAERTLVTGMARAVEMSYAMGRTLEAERRLRTRSERQANVNAKLLASLRERQRLLEALSGIQRMISRREPLVDILDAVVRTVHEVLGVDTVIIRRGPSATVAARCGGTERTARWLARLPLPDGTTGGVHDLETANPPAGIAVTRALAGVVHENGRIAGALIAATTDPARLWRDADREALGVFADHVTLAITDATTVEAMNRAFHDSLTGLASRALFLDRLNLGLAQAARSGTNLCLLFIDLDRFKIVNDTLGHAAGDVLLVEIANRLRSCLRASDTAARYGGDEFVALLHDTDVRGAAIVAARIIDAVRQPLRVGEMDVTVDASIGIACSVAGGTAADDLLRSADVAMYRAKRAGRGRYAIYEPSMHAALLEQLHLETELRGALHRGEFVVHYQPIVELATGDILGAEALLRWNHPRRGLLTAAEFVPIAEDCGEMVEIGSWVLRTACAQARAWQRELGEAPFTISVNVSTAQLAGDTFAGYLKEVLENTGLAATSLVLDITEALVLREEPWLLARLEELKLLGVSLAVDDFGARYSSLAGLPRLPLDMVKIDQAFIDAVGTPEGSAFARKIVELAHTLDLQVIAEGVQTQQQFEELRRARCEFAQGYLFAEPVDTDRVPALRPTAQRLWRPTVRRSR</sequence>
<dbReference type="CDD" id="cd01949">
    <property type="entry name" value="GGDEF"/>
    <property type="match status" value="1"/>
</dbReference>
<name>A0LUU6_ACIC1</name>
<keyword evidence="4" id="KW-1185">Reference proteome</keyword>